<comment type="caution">
    <text evidence="2">The sequence shown here is derived from an EMBL/GenBank/DDBJ whole genome shotgun (WGS) entry which is preliminary data.</text>
</comment>
<organism evidence="2 3">
    <name type="scientific">Salipiger bermudensis (strain DSM 26914 / JCM 13377 / KCTC 12554 / HTCC2601)</name>
    <name type="common">Pelagibaca bermudensis</name>
    <dbReference type="NCBI Taxonomy" id="314265"/>
    <lineage>
        <taxon>Bacteria</taxon>
        <taxon>Pseudomonadati</taxon>
        <taxon>Pseudomonadota</taxon>
        <taxon>Alphaproteobacteria</taxon>
        <taxon>Rhodobacterales</taxon>
        <taxon>Roseobacteraceae</taxon>
        <taxon>Salipiger</taxon>
    </lineage>
</organism>
<evidence type="ECO:0000313" key="2">
    <source>
        <dbReference type="EMBL" id="EAU48545.1"/>
    </source>
</evidence>
<protein>
    <submittedName>
        <fullName evidence="2">Uncharacterized protein</fullName>
    </submittedName>
</protein>
<dbReference type="AlphaFoldDB" id="Q0FWK7"/>
<evidence type="ECO:0000256" key="1">
    <source>
        <dbReference type="SAM" id="MobiDB-lite"/>
    </source>
</evidence>
<dbReference type="STRING" id="314265.R2601_03193"/>
<sequence>MGGAGFDAARRGQGRHPADPDLPRGGAWRVRGRLSRRLAGLLHAREDRRR</sequence>
<proteinExistence type="predicted"/>
<accession>Q0FWK7</accession>
<feature type="region of interest" description="Disordered" evidence="1">
    <location>
        <begin position="1"/>
        <end position="27"/>
    </location>
</feature>
<keyword evidence="3" id="KW-1185">Reference proteome</keyword>
<dbReference type="HOGENOM" id="CLU_3120882_0_0_5"/>
<dbReference type="EMBL" id="AATQ01000001">
    <property type="protein sequence ID" value="EAU48545.1"/>
    <property type="molecule type" value="Genomic_DNA"/>
</dbReference>
<gene>
    <name evidence="2" type="ORF">R2601_03193</name>
</gene>
<evidence type="ECO:0000313" key="3">
    <source>
        <dbReference type="Proteomes" id="UP000006230"/>
    </source>
</evidence>
<reference evidence="2 3" key="1">
    <citation type="journal article" date="2010" name="J. Bacteriol.">
        <title>Genome sequences of Pelagibaca bermudensis HTCC2601T and Maritimibacter alkaliphilus HTCC2654T, the type strains of two marine Roseobacter genera.</title>
        <authorList>
            <person name="Thrash J.C."/>
            <person name="Cho J.C."/>
            <person name="Ferriera S."/>
            <person name="Johnson J."/>
            <person name="Vergin K.L."/>
            <person name="Giovannoni S.J."/>
        </authorList>
    </citation>
    <scope>NUCLEOTIDE SEQUENCE [LARGE SCALE GENOMIC DNA]</scope>
    <source>
        <strain evidence="3">DSM 26914 / JCM 13377 / KCTC 12554 / HTCC2601</strain>
    </source>
</reference>
<dbReference type="Proteomes" id="UP000006230">
    <property type="component" value="Unassembled WGS sequence"/>
</dbReference>
<name>Q0FWK7_SALBH</name>